<dbReference type="InterPro" id="IPR052704">
    <property type="entry name" value="ECF_Sigma-70_Domain"/>
</dbReference>
<evidence type="ECO:0000259" key="2">
    <source>
        <dbReference type="Pfam" id="PF04542"/>
    </source>
</evidence>
<evidence type="ECO:0000256" key="1">
    <source>
        <dbReference type="ARBA" id="ARBA00011344"/>
    </source>
</evidence>
<dbReference type="Pfam" id="PF08281">
    <property type="entry name" value="Sigma70_r4_2"/>
    <property type="match status" value="1"/>
</dbReference>
<dbReference type="Pfam" id="PF12680">
    <property type="entry name" value="SnoaL_2"/>
    <property type="match status" value="1"/>
</dbReference>
<comment type="subunit">
    <text evidence="1">Interacts transiently with the RNA polymerase catalytic core formed by RpoA, RpoB, RpoC and RpoZ (2 alpha, 1 beta, 1 beta' and 1 omega subunit) to form the RNA polymerase holoenzyme that can initiate transcription.</text>
</comment>
<dbReference type="InterPro" id="IPR013325">
    <property type="entry name" value="RNA_pol_sigma_r2"/>
</dbReference>
<dbReference type="EMBL" id="JBHSDU010000003">
    <property type="protein sequence ID" value="MFC4309916.1"/>
    <property type="molecule type" value="Genomic_DNA"/>
</dbReference>
<gene>
    <name evidence="5" type="primary">sigJ</name>
    <name evidence="5" type="ORF">ACFPN2_12565</name>
</gene>
<keyword evidence="6" id="KW-1185">Reference proteome</keyword>
<dbReference type="RefSeq" id="WP_380596979.1">
    <property type="nucleotide sequence ID" value="NZ_JBHSDU010000003.1"/>
</dbReference>
<dbReference type="InterPro" id="IPR014303">
    <property type="entry name" value="RNA_pol_sigma-70_ECF"/>
</dbReference>
<evidence type="ECO:0000259" key="3">
    <source>
        <dbReference type="Pfam" id="PF08281"/>
    </source>
</evidence>
<dbReference type="SUPFAM" id="SSF88946">
    <property type="entry name" value="Sigma2 domain of RNA polymerase sigma factors"/>
    <property type="match status" value="1"/>
</dbReference>
<dbReference type="InterPro" id="IPR013324">
    <property type="entry name" value="RNA_pol_sigma_r3/r4-like"/>
</dbReference>
<dbReference type="SUPFAM" id="SSF88659">
    <property type="entry name" value="Sigma3 and sigma4 domains of RNA polymerase sigma factors"/>
    <property type="match status" value="1"/>
</dbReference>
<dbReference type="Gene3D" id="1.10.1740.10">
    <property type="match status" value="1"/>
</dbReference>
<dbReference type="Gene3D" id="3.10.450.50">
    <property type="match status" value="1"/>
</dbReference>
<dbReference type="InterPro" id="IPR014284">
    <property type="entry name" value="RNA_pol_sigma-70_dom"/>
</dbReference>
<feature type="domain" description="RNA polymerase sigma factor 70 region 4 type 2" evidence="3">
    <location>
        <begin position="110"/>
        <end position="161"/>
    </location>
</feature>
<dbReference type="SUPFAM" id="SSF54427">
    <property type="entry name" value="NTF2-like"/>
    <property type="match status" value="1"/>
</dbReference>
<reference evidence="6" key="1">
    <citation type="journal article" date="2019" name="Int. J. Syst. Evol. Microbiol.">
        <title>The Global Catalogue of Microorganisms (GCM) 10K type strain sequencing project: providing services to taxonomists for standard genome sequencing and annotation.</title>
        <authorList>
            <consortium name="The Broad Institute Genomics Platform"/>
            <consortium name="The Broad Institute Genome Sequencing Center for Infectious Disease"/>
            <person name="Wu L."/>
            <person name="Ma J."/>
        </authorList>
    </citation>
    <scope>NUCLEOTIDE SEQUENCE [LARGE SCALE GENOMIC DNA]</scope>
    <source>
        <strain evidence="6">CGMCC 1.10759</strain>
    </source>
</reference>
<dbReference type="InterPro" id="IPR007627">
    <property type="entry name" value="RNA_pol_sigma70_r2"/>
</dbReference>
<feature type="domain" description="RNA polymerase sigma-70 region 2" evidence="2">
    <location>
        <begin position="13"/>
        <end position="74"/>
    </location>
</feature>
<dbReference type="Pfam" id="PF04542">
    <property type="entry name" value="Sigma70_r2"/>
    <property type="match status" value="1"/>
</dbReference>
<dbReference type="NCBIfam" id="TIGR02937">
    <property type="entry name" value="sigma70-ECF"/>
    <property type="match status" value="1"/>
</dbReference>
<name>A0ABV8SQM9_9GAMM</name>
<dbReference type="InterPro" id="IPR036388">
    <property type="entry name" value="WH-like_DNA-bd_sf"/>
</dbReference>
<dbReference type="Gene3D" id="1.10.10.10">
    <property type="entry name" value="Winged helix-like DNA-binding domain superfamily/Winged helix DNA-binding domain"/>
    <property type="match status" value="1"/>
</dbReference>
<protein>
    <submittedName>
        <fullName evidence="5">RNA polymerase sigma factor SigJ</fullName>
    </submittedName>
</protein>
<dbReference type="PANTHER" id="PTHR30173:SF36">
    <property type="entry name" value="ECF RNA POLYMERASE SIGMA FACTOR SIGJ"/>
    <property type="match status" value="1"/>
</dbReference>
<sequence>MSANPTATATAFAAERTRLLGIAYRMLGSRADAEDVLQDAWLRWSESDNSDVRSTQAWLTTIVTRLSIDRLRSVKAQREVYIGPWLPEPLAEIDSVTPESKAELASELSLAFLSLLERLGPDERAAFVLHDAFDCDYDDIADVLGKSAAACRQLVHRARERVMAERQRFKVDEQTRRRMLERFIEVANAGDLPAMKALFATDAHLISDGGGRAVAARRILHGAERIVLLFKMIFQRRGALEVDRRIVRVNGELGVATSFRGQLHSVTTFDTDGQRIYAYYSVANPDKLGAFLPHA</sequence>
<dbReference type="NCBIfam" id="NF007214">
    <property type="entry name" value="PRK09636.1"/>
    <property type="match status" value="1"/>
</dbReference>
<dbReference type="PANTHER" id="PTHR30173">
    <property type="entry name" value="SIGMA 19 FACTOR"/>
    <property type="match status" value="1"/>
</dbReference>
<evidence type="ECO:0000313" key="6">
    <source>
        <dbReference type="Proteomes" id="UP001595904"/>
    </source>
</evidence>
<organism evidence="5 6">
    <name type="scientific">Steroidobacter flavus</name>
    <dbReference type="NCBI Taxonomy" id="1842136"/>
    <lineage>
        <taxon>Bacteria</taxon>
        <taxon>Pseudomonadati</taxon>
        <taxon>Pseudomonadota</taxon>
        <taxon>Gammaproteobacteria</taxon>
        <taxon>Steroidobacterales</taxon>
        <taxon>Steroidobacteraceae</taxon>
        <taxon>Steroidobacter</taxon>
    </lineage>
</organism>
<evidence type="ECO:0000259" key="4">
    <source>
        <dbReference type="Pfam" id="PF12680"/>
    </source>
</evidence>
<accession>A0ABV8SQM9</accession>
<dbReference type="NCBIfam" id="TIGR02957">
    <property type="entry name" value="SigX4"/>
    <property type="match status" value="1"/>
</dbReference>
<dbReference type="InterPro" id="IPR013249">
    <property type="entry name" value="RNA_pol_sigma70_r4_t2"/>
</dbReference>
<dbReference type="InterPro" id="IPR037401">
    <property type="entry name" value="SnoaL-like"/>
</dbReference>
<evidence type="ECO:0000313" key="5">
    <source>
        <dbReference type="EMBL" id="MFC4309916.1"/>
    </source>
</evidence>
<comment type="caution">
    <text evidence="5">The sequence shown here is derived from an EMBL/GenBank/DDBJ whole genome shotgun (WGS) entry which is preliminary data.</text>
</comment>
<proteinExistence type="predicted"/>
<dbReference type="Proteomes" id="UP001595904">
    <property type="component" value="Unassembled WGS sequence"/>
</dbReference>
<dbReference type="InterPro" id="IPR032710">
    <property type="entry name" value="NTF2-like_dom_sf"/>
</dbReference>
<feature type="domain" description="SnoaL-like" evidence="4">
    <location>
        <begin position="181"/>
        <end position="267"/>
    </location>
</feature>